<evidence type="ECO:0000256" key="1">
    <source>
        <dbReference type="ARBA" id="ARBA00009988"/>
    </source>
</evidence>
<sequence length="303" mass="34877">LFLSEKIATLSPTENTYQLYDGVETFVLFIGYPRSSHSLVGAILDAHPEIIIPHEYNLVGKWKSLSKTAAPNKYSLFHELHSLSMSQANFGIRASKNNTRLTGEYTYTYHVPGLWQGRYQQRIKVIGDKKGGKTSEIFANNDSMETLEEIAEVVNLPMKFIHVTRNPFDNIATMTLRLASQRNNVREEGIKLNNTRGLNLSINSYFKLATANQRVRERYGKAVIDIPGHETVLRPRETIQKLCEHLRVTCSDDYLDKCSNIMYGAPSVTRDKVIWTEEQKRRVTQKMKEFPFLRDYSFDVYPE</sequence>
<keyword evidence="7" id="KW-1185">Reference proteome</keyword>
<dbReference type="PANTHER" id="PTHR12788">
    <property type="entry name" value="PROTEIN-TYROSINE SULFOTRANSFERASE 2"/>
    <property type="match status" value="1"/>
</dbReference>
<evidence type="ECO:0000313" key="6">
    <source>
        <dbReference type="EMBL" id="CAH3040077.1"/>
    </source>
</evidence>
<dbReference type="InterPro" id="IPR027417">
    <property type="entry name" value="P-loop_NTPase"/>
</dbReference>
<dbReference type="InterPro" id="IPR026634">
    <property type="entry name" value="TPST-like"/>
</dbReference>
<evidence type="ECO:0000256" key="5">
    <source>
        <dbReference type="RuleBase" id="RU365018"/>
    </source>
</evidence>
<evidence type="ECO:0000313" key="7">
    <source>
        <dbReference type="Proteomes" id="UP001159427"/>
    </source>
</evidence>
<dbReference type="Gene3D" id="3.40.50.300">
    <property type="entry name" value="P-loop containing nucleotide triphosphate hydrolases"/>
    <property type="match status" value="1"/>
</dbReference>
<gene>
    <name evidence="6" type="ORF">PEVE_00040069</name>
</gene>
<dbReference type="Pfam" id="PF13469">
    <property type="entry name" value="Sulfotransfer_3"/>
    <property type="match status" value="1"/>
</dbReference>
<evidence type="ECO:0000256" key="3">
    <source>
        <dbReference type="ARBA" id="ARBA00022679"/>
    </source>
</evidence>
<reference evidence="6 7" key="1">
    <citation type="submission" date="2022-05" db="EMBL/GenBank/DDBJ databases">
        <authorList>
            <consortium name="Genoscope - CEA"/>
            <person name="William W."/>
        </authorList>
    </citation>
    <scope>NUCLEOTIDE SEQUENCE [LARGE SCALE GENOMIC DNA]</scope>
</reference>
<comment type="similarity">
    <text evidence="1 5">Belongs to the protein sulfotransferase family.</text>
</comment>
<dbReference type="SUPFAM" id="SSF52540">
    <property type="entry name" value="P-loop containing nucleoside triphosphate hydrolases"/>
    <property type="match status" value="1"/>
</dbReference>
<evidence type="ECO:0000256" key="2">
    <source>
        <dbReference type="ARBA" id="ARBA00013262"/>
    </source>
</evidence>
<accession>A0ABN8N2M1</accession>
<dbReference type="EMBL" id="CALNXI010000720">
    <property type="protein sequence ID" value="CAH3040077.1"/>
    <property type="molecule type" value="Genomic_DNA"/>
</dbReference>
<comment type="catalytic activity">
    <reaction evidence="4 5">
        <text>L-tyrosyl-[protein] + 3'-phosphoadenylyl sulfate = O-sulfo-L-tyrosine-[protein] + adenosine 3',5'-bisphosphate + H(+)</text>
        <dbReference type="Rhea" id="RHEA:16801"/>
        <dbReference type="Rhea" id="RHEA-COMP:10136"/>
        <dbReference type="Rhea" id="RHEA-COMP:11688"/>
        <dbReference type="ChEBI" id="CHEBI:15378"/>
        <dbReference type="ChEBI" id="CHEBI:46858"/>
        <dbReference type="ChEBI" id="CHEBI:58339"/>
        <dbReference type="ChEBI" id="CHEBI:58343"/>
        <dbReference type="ChEBI" id="CHEBI:65286"/>
        <dbReference type="EC" id="2.8.2.20"/>
    </reaction>
</comment>
<comment type="function">
    <text evidence="5">Catalyzes the O-sulfation of tyrosine residues within acidic motifs of polypeptides, using 3'-phosphoadenylyl sulfate (PAPS) as cosubstrate.</text>
</comment>
<dbReference type="Proteomes" id="UP001159427">
    <property type="component" value="Unassembled WGS sequence"/>
</dbReference>
<dbReference type="PANTHER" id="PTHR12788:SF8">
    <property type="entry name" value="PROTEIN-TYROSINE SULFOTRANSFERASE"/>
    <property type="match status" value="1"/>
</dbReference>
<name>A0ABN8N2M1_9CNID</name>
<protein>
    <recommendedName>
        <fullName evidence="2 5">Protein-tyrosine sulfotransferase</fullName>
        <ecNumber evidence="2 5">2.8.2.20</ecNumber>
    </recommendedName>
</protein>
<dbReference type="EC" id="2.8.2.20" evidence="2 5"/>
<organism evidence="6 7">
    <name type="scientific">Porites evermanni</name>
    <dbReference type="NCBI Taxonomy" id="104178"/>
    <lineage>
        <taxon>Eukaryota</taxon>
        <taxon>Metazoa</taxon>
        <taxon>Cnidaria</taxon>
        <taxon>Anthozoa</taxon>
        <taxon>Hexacorallia</taxon>
        <taxon>Scleractinia</taxon>
        <taxon>Fungiina</taxon>
        <taxon>Poritidae</taxon>
        <taxon>Porites</taxon>
    </lineage>
</organism>
<keyword evidence="3 5" id="KW-0808">Transferase</keyword>
<proteinExistence type="inferred from homology"/>
<comment type="caution">
    <text evidence="6">The sequence shown here is derived from an EMBL/GenBank/DDBJ whole genome shotgun (WGS) entry which is preliminary data.</text>
</comment>
<feature type="non-terminal residue" evidence="6">
    <location>
        <position position="1"/>
    </location>
</feature>
<evidence type="ECO:0000256" key="4">
    <source>
        <dbReference type="ARBA" id="ARBA00048460"/>
    </source>
</evidence>